<name>A0ABZ2KWV6_9BACT</name>
<gene>
    <name evidence="1" type="ORF">LVJ94_34655</name>
</gene>
<accession>A0ABZ2KWV6</accession>
<sequence>MSEKESSRELMFWIGQETRSLPPLFSADFAHVAESLLFQGEKIAWYVTERMLLRGWWLANREVAHAEGEEVGRWGKPGTCDLSSVPTVIWERRRTRDGEAPSAARRLQIATDVFAVIEESLGRVQRRLAHPRASSVHGFVLWRLAERYGRDTGQWMTHGFAEGMREVPWVIERVLHTRYISLSEAARARLRAASLDDDVVAQCLERAIVARTEADLFDEEGVFSGDGLQRDPNVLHSSRGPAWD</sequence>
<reference evidence="1" key="1">
    <citation type="submission" date="2021-12" db="EMBL/GenBank/DDBJ databases">
        <title>Discovery of the Pendulisporaceae a myxobacterial family with distinct sporulation behavior and unique specialized metabolism.</title>
        <authorList>
            <person name="Garcia R."/>
            <person name="Popoff A."/>
            <person name="Bader C.D."/>
            <person name="Loehr J."/>
            <person name="Walesch S."/>
            <person name="Walt C."/>
            <person name="Boldt J."/>
            <person name="Bunk B."/>
            <person name="Haeckl F.J.F.P.J."/>
            <person name="Gunesch A.P."/>
            <person name="Birkelbach J."/>
            <person name="Nuebel U."/>
            <person name="Pietschmann T."/>
            <person name="Bach T."/>
            <person name="Mueller R."/>
        </authorList>
    </citation>
    <scope>NUCLEOTIDE SEQUENCE</scope>
    <source>
        <strain evidence="1">MSr11367</strain>
    </source>
</reference>
<dbReference type="RefSeq" id="WP_394831666.1">
    <property type="nucleotide sequence ID" value="NZ_CP089929.1"/>
</dbReference>
<evidence type="ECO:0000313" key="1">
    <source>
        <dbReference type="EMBL" id="WXB02041.1"/>
    </source>
</evidence>
<evidence type="ECO:0000313" key="2">
    <source>
        <dbReference type="Proteomes" id="UP001374803"/>
    </source>
</evidence>
<dbReference type="EMBL" id="CP089983">
    <property type="protein sequence ID" value="WXB02041.1"/>
    <property type="molecule type" value="Genomic_DNA"/>
</dbReference>
<protein>
    <submittedName>
        <fullName evidence="1">Uncharacterized protein</fullName>
    </submittedName>
</protein>
<proteinExistence type="predicted"/>
<organism evidence="1 2">
    <name type="scientific">Pendulispora rubella</name>
    <dbReference type="NCBI Taxonomy" id="2741070"/>
    <lineage>
        <taxon>Bacteria</taxon>
        <taxon>Pseudomonadati</taxon>
        <taxon>Myxococcota</taxon>
        <taxon>Myxococcia</taxon>
        <taxon>Myxococcales</taxon>
        <taxon>Sorangiineae</taxon>
        <taxon>Pendulisporaceae</taxon>
        <taxon>Pendulispora</taxon>
    </lineage>
</organism>
<dbReference type="Proteomes" id="UP001374803">
    <property type="component" value="Chromosome"/>
</dbReference>
<keyword evidence="2" id="KW-1185">Reference proteome</keyword>